<feature type="domain" description="FAD dependent oxidoreductase" evidence="2">
    <location>
        <begin position="6"/>
        <end position="342"/>
    </location>
</feature>
<dbReference type="Gene3D" id="3.30.1360.120">
    <property type="entry name" value="Probable tRNA modification gtpase trme, domain 1"/>
    <property type="match status" value="1"/>
</dbReference>
<feature type="domain" description="FAD dependent oxidoreductase central" evidence="5">
    <location>
        <begin position="355"/>
        <end position="402"/>
    </location>
</feature>
<evidence type="ECO:0000313" key="7">
    <source>
        <dbReference type="Proteomes" id="UP000593567"/>
    </source>
</evidence>
<evidence type="ECO:0000259" key="3">
    <source>
        <dbReference type="Pfam" id="PF01571"/>
    </source>
</evidence>
<dbReference type="Proteomes" id="UP000593567">
    <property type="component" value="Unassembled WGS sequence"/>
</dbReference>
<dbReference type="Gene3D" id="3.30.9.10">
    <property type="entry name" value="D-Amino Acid Oxidase, subunit A, domain 2"/>
    <property type="match status" value="1"/>
</dbReference>
<evidence type="ECO:0000259" key="2">
    <source>
        <dbReference type="Pfam" id="PF01266"/>
    </source>
</evidence>
<dbReference type="GO" id="GO:0005739">
    <property type="term" value="C:mitochondrion"/>
    <property type="evidence" value="ECO:0007669"/>
    <property type="project" value="TreeGrafter"/>
</dbReference>
<dbReference type="InterPro" id="IPR036188">
    <property type="entry name" value="FAD/NAD-bd_sf"/>
</dbReference>
<dbReference type="SUPFAM" id="SSF51905">
    <property type="entry name" value="FAD/NAD(P)-binding domain"/>
    <property type="match status" value="1"/>
</dbReference>
<evidence type="ECO:0000256" key="1">
    <source>
        <dbReference type="ARBA" id="ARBA00008609"/>
    </source>
</evidence>
<organism evidence="6 7">
    <name type="scientific">Bugula neritina</name>
    <name type="common">Brown bryozoan</name>
    <name type="synonym">Sertularia neritina</name>
    <dbReference type="NCBI Taxonomy" id="10212"/>
    <lineage>
        <taxon>Eukaryota</taxon>
        <taxon>Metazoa</taxon>
        <taxon>Spiralia</taxon>
        <taxon>Lophotrochozoa</taxon>
        <taxon>Bryozoa</taxon>
        <taxon>Gymnolaemata</taxon>
        <taxon>Cheilostomatida</taxon>
        <taxon>Flustrina</taxon>
        <taxon>Buguloidea</taxon>
        <taxon>Bugulidae</taxon>
        <taxon>Bugula</taxon>
    </lineage>
</organism>
<name>A0A7J7KDT1_BUGNE</name>
<dbReference type="InterPro" id="IPR032503">
    <property type="entry name" value="FAO_M"/>
</dbReference>
<feature type="domain" description="Aminomethyltransferase C-terminal" evidence="4">
    <location>
        <begin position="712"/>
        <end position="788"/>
    </location>
</feature>
<dbReference type="Gene3D" id="3.30.70.1400">
    <property type="entry name" value="Aminomethyltransferase beta-barrel domains"/>
    <property type="match status" value="1"/>
</dbReference>
<comment type="similarity">
    <text evidence="1">Belongs to the GcvT family.</text>
</comment>
<evidence type="ECO:0000259" key="4">
    <source>
        <dbReference type="Pfam" id="PF08669"/>
    </source>
</evidence>
<dbReference type="SUPFAM" id="SSF103025">
    <property type="entry name" value="Folate-binding domain"/>
    <property type="match status" value="1"/>
</dbReference>
<protein>
    <submittedName>
        <fullName evidence="6">PDPR</fullName>
    </submittedName>
</protein>
<dbReference type="PANTHER" id="PTHR43757:SF15">
    <property type="entry name" value="PYRUVATE DEHYDROGENASE PHOSPHATASE REGULATORY SUBUNIT, MITOCHONDRIAL-LIKE"/>
    <property type="match status" value="1"/>
</dbReference>
<dbReference type="InterPro" id="IPR013977">
    <property type="entry name" value="GcvT_C"/>
</dbReference>
<dbReference type="Pfam" id="PF01571">
    <property type="entry name" value="GCV_T"/>
    <property type="match status" value="1"/>
</dbReference>
<dbReference type="PANTHER" id="PTHR43757">
    <property type="entry name" value="AMINOMETHYLTRANSFERASE"/>
    <property type="match status" value="1"/>
</dbReference>
<keyword evidence="7" id="KW-1185">Reference proteome</keyword>
<dbReference type="InterPro" id="IPR027266">
    <property type="entry name" value="TrmE/GcvT-like"/>
</dbReference>
<accession>A0A7J7KDT1</accession>
<comment type="caution">
    <text evidence="6">The sequence shown here is derived from an EMBL/GenBank/DDBJ whole genome shotgun (WGS) entry which is preliminary data.</text>
</comment>
<dbReference type="InterPro" id="IPR029043">
    <property type="entry name" value="GcvT/YgfZ_C"/>
</dbReference>
<dbReference type="InterPro" id="IPR028896">
    <property type="entry name" value="GcvT/YgfZ/DmdA"/>
</dbReference>
<dbReference type="Pfam" id="PF08669">
    <property type="entry name" value="GCV_T_C"/>
    <property type="match status" value="1"/>
</dbReference>
<dbReference type="OrthoDB" id="498204at2759"/>
<dbReference type="Gene3D" id="3.50.50.60">
    <property type="entry name" value="FAD/NAD(P)-binding domain"/>
    <property type="match status" value="1"/>
</dbReference>
<dbReference type="AlphaFoldDB" id="A0A7J7KDT1"/>
<proteinExistence type="inferred from homology"/>
<sequence length="822" mass="92389">MMGEDDVVVLEKNRIGEGATSYSAGIVGQLKSTAFETRAIQYTIELYKSLSEEHGLNWVKSGALFLARTPDRLHKLERHHQTARYIGTETQLLCKDEMAEKYPYIGGDDLLGSLWIPEDIIVHSQQITPLLRKLAEQNGATFIEDCSLLSVHTDKHRRVVTSLDTSEGEIKCDYFINAAGQWARMVGKLSTPRVRVPIHSVEHYYMLAQPQDVIDENMPVIRDYDNHCYFRMWGNSIMAGAFEAVAKPIFHDGVPETFNCAKDRLKEDWDQLQFTLDKVVSSIPQLSSACIKDVVTGTEAFSPDRHWILGEAPELKNYFLAAGFCGAGTAASGGIGKKIAELVLGDDTNSFSGKVDVKRFVDLHNNIKYLRDRVKEVVGFDYGAEGASPDRQYESARGLRVSPLHTRAVKLDAAFGETVGYERVMYFHSNSPDITHDESLNRSKTTYGQPKYFDIVKAEYKACREAVALIDMSSFSKVEIRSDNTEELVDFLQYVCANDVDKPAGTVIHTGMLNHNGTYENDCSLFRESENRYLSVSLPQQQTQTLWWLNKQLPQGSSIQISDITSMYTVINVIGPKARELIGELTDVSLKIADFPQMSGKPLYVANAGGVIAMRLTHSHEDGFLLYILSEYSLHVYDTLMEVGRDYGVRNAGYFALRSLRTEWFFAYWGTDLTSQVTPLECGRDQRCKLSSGMDFIGRDALMRQRQEGIKKKFVMLTLDDHDIATDNFPWQGEPILRNGKYVGNVTSSSYGYTLERQVCLGYITNCESAEGTVTMSYITDKTANYQVAIGNKLFSATMHAYPPKIVTPDYGFYHPSKKMGT</sequence>
<gene>
    <name evidence="6" type="ORF">EB796_004894</name>
</gene>
<dbReference type="InterPro" id="IPR006222">
    <property type="entry name" value="GCVT_N"/>
</dbReference>
<dbReference type="Gene3D" id="2.40.30.110">
    <property type="entry name" value="Aminomethyltransferase beta-barrel domains"/>
    <property type="match status" value="1"/>
</dbReference>
<dbReference type="SUPFAM" id="SSF54373">
    <property type="entry name" value="FAD-linked reductases, C-terminal domain"/>
    <property type="match status" value="1"/>
</dbReference>
<evidence type="ECO:0000259" key="5">
    <source>
        <dbReference type="Pfam" id="PF16350"/>
    </source>
</evidence>
<dbReference type="EMBL" id="VXIV02000670">
    <property type="protein sequence ID" value="KAF6036799.1"/>
    <property type="molecule type" value="Genomic_DNA"/>
</dbReference>
<feature type="domain" description="GCVT N-terminal" evidence="3">
    <location>
        <begin position="404"/>
        <end position="690"/>
    </location>
</feature>
<dbReference type="InterPro" id="IPR006076">
    <property type="entry name" value="FAD-dep_OxRdtase"/>
</dbReference>
<dbReference type="Pfam" id="PF16350">
    <property type="entry name" value="FAO_M"/>
    <property type="match status" value="1"/>
</dbReference>
<evidence type="ECO:0000313" key="6">
    <source>
        <dbReference type="EMBL" id="KAF6036799.1"/>
    </source>
</evidence>
<dbReference type="SUPFAM" id="SSF101790">
    <property type="entry name" value="Aminomethyltransferase beta-barrel domain"/>
    <property type="match status" value="1"/>
</dbReference>
<reference evidence="6" key="1">
    <citation type="submission" date="2020-06" db="EMBL/GenBank/DDBJ databases">
        <title>Draft genome of Bugula neritina, a colonial animal packing powerful symbionts and potential medicines.</title>
        <authorList>
            <person name="Rayko M."/>
        </authorList>
    </citation>
    <scope>NUCLEOTIDE SEQUENCE [LARGE SCALE GENOMIC DNA]</scope>
    <source>
        <strain evidence="6">Kwan_BN1</strain>
    </source>
</reference>
<dbReference type="Pfam" id="PF01266">
    <property type="entry name" value="DAO"/>
    <property type="match status" value="1"/>
</dbReference>